<keyword evidence="1" id="KW-0732">Signal</keyword>
<dbReference type="Proteomes" id="UP000198282">
    <property type="component" value="Unassembled WGS sequence"/>
</dbReference>
<gene>
    <name evidence="2" type="ORF">SAMN05216276_1002265</name>
</gene>
<evidence type="ECO:0008006" key="4">
    <source>
        <dbReference type="Google" id="ProtNLM"/>
    </source>
</evidence>
<accession>A0A239B0K4</accession>
<organism evidence="2 3">
    <name type="scientific">Streptosporangium subroseum</name>
    <dbReference type="NCBI Taxonomy" id="106412"/>
    <lineage>
        <taxon>Bacteria</taxon>
        <taxon>Bacillati</taxon>
        <taxon>Actinomycetota</taxon>
        <taxon>Actinomycetes</taxon>
        <taxon>Streptosporangiales</taxon>
        <taxon>Streptosporangiaceae</taxon>
        <taxon>Streptosporangium</taxon>
    </lineage>
</organism>
<reference evidence="2 3" key="1">
    <citation type="submission" date="2017-06" db="EMBL/GenBank/DDBJ databases">
        <authorList>
            <person name="Kim H.J."/>
            <person name="Triplett B.A."/>
        </authorList>
    </citation>
    <scope>NUCLEOTIDE SEQUENCE [LARGE SCALE GENOMIC DNA]</scope>
    <source>
        <strain evidence="2 3">CGMCC 4.2132</strain>
    </source>
</reference>
<evidence type="ECO:0000313" key="2">
    <source>
        <dbReference type="EMBL" id="SNS01131.1"/>
    </source>
</evidence>
<dbReference type="SUPFAM" id="SSF56601">
    <property type="entry name" value="beta-lactamase/transpeptidase-like"/>
    <property type="match status" value="1"/>
</dbReference>
<name>A0A239B0K4_9ACTN</name>
<sequence length="314" mass="33422">MKRFLTILATAIPLLAATGPVSAAASGTPQVPAGVTAGYVVFDRQTGKITSNRYAHRKFRSASVVKILIAIDYLEAHKSVSTSNLALLKAMLRVSDDNAATSFWNRGGQGKIIERTARKLQLTDTTPPPAGWPGYWGYTSISALDITKTYRYLLDRADPRVSGLILGHLREAGQCGADGFDQFFGIPRGVRGPWAVKQGWSGYGSTPPGRCRKTIFKSTSDTSAPAASTAPAGLPATPIATAAELSTTPALFTPAATGPVPDYGHPVLHTTGLVGPKERWIMVLLTAHPSSTTWQRSTAQVTKLAREVYLDGTS</sequence>
<dbReference type="RefSeq" id="WP_245878093.1">
    <property type="nucleotide sequence ID" value="NZ_FZOD01000002.1"/>
</dbReference>
<keyword evidence="3" id="KW-1185">Reference proteome</keyword>
<evidence type="ECO:0000313" key="3">
    <source>
        <dbReference type="Proteomes" id="UP000198282"/>
    </source>
</evidence>
<proteinExistence type="predicted"/>
<dbReference type="EMBL" id="FZOD01000002">
    <property type="protein sequence ID" value="SNS01131.1"/>
    <property type="molecule type" value="Genomic_DNA"/>
</dbReference>
<feature type="chain" id="PRO_5013394289" description="Beta-lactamase enzyme family protein" evidence="1">
    <location>
        <begin position="24"/>
        <end position="314"/>
    </location>
</feature>
<dbReference type="InterPro" id="IPR012338">
    <property type="entry name" value="Beta-lactam/transpept-like"/>
</dbReference>
<feature type="signal peptide" evidence="1">
    <location>
        <begin position="1"/>
        <end position="23"/>
    </location>
</feature>
<evidence type="ECO:0000256" key="1">
    <source>
        <dbReference type="SAM" id="SignalP"/>
    </source>
</evidence>
<dbReference type="Gene3D" id="3.40.710.10">
    <property type="entry name" value="DD-peptidase/beta-lactamase superfamily"/>
    <property type="match status" value="1"/>
</dbReference>
<protein>
    <recommendedName>
        <fullName evidence="4">Beta-lactamase enzyme family protein</fullName>
    </recommendedName>
</protein>
<dbReference type="AlphaFoldDB" id="A0A239B0K4"/>